<dbReference type="CDD" id="cd05390">
    <property type="entry name" value="HypB"/>
    <property type="match status" value="1"/>
</dbReference>
<evidence type="ECO:0000256" key="2">
    <source>
        <dbReference type="ARBA" id="ARBA00022596"/>
    </source>
</evidence>
<dbReference type="Gene3D" id="3.40.50.300">
    <property type="entry name" value="P-loop containing nucleotide triphosphate hydrolases"/>
    <property type="match status" value="1"/>
</dbReference>
<dbReference type="GO" id="GO:0051604">
    <property type="term" value="P:protein maturation"/>
    <property type="evidence" value="ECO:0007669"/>
    <property type="project" value="InterPro"/>
</dbReference>
<comment type="caution">
    <text evidence="9">The sequence shown here is derived from an EMBL/GenBank/DDBJ whole genome shotgun (WGS) entry which is preliminary data.</text>
</comment>
<evidence type="ECO:0000256" key="7">
    <source>
        <dbReference type="ARBA" id="ARBA00023134"/>
    </source>
</evidence>
<evidence type="ECO:0000256" key="4">
    <source>
        <dbReference type="ARBA" id="ARBA00022741"/>
    </source>
</evidence>
<dbReference type="GO" id="GO:0008270">
    <property type="term" value="F:zinc ion binding"/>
    <property type="evidence" value="ECO:0007669"/>
    <property type="project" value="TreeGrafter"/>
</dbReference>
<dbReference type="InterPro" id="IPR003495">
    <property type="entry name" value="CobW/HypB/UreG_nucleotide-bd"/>
</dbReference>
<dbReference type="InterPro" id="IPR027417">
    <property type="entry name" value="P-loop_NTPase"/>
</dbReference>
<keyword evidence="3" id="KW-0479">Metal-binding</keyword>
<dbReference type="GO" id="GO:0016151">
    <property type="term" value="F:nickel cation binding"/>
    <property type="evidence" value="ECO:0007669"/>
    <property type="project" value="InterPro"/>
</dbReference>
<feature type="domain" description="CobW/HypB/UreG nucleotide-binding" evidence="8">
    <location>
        <begin position="95"/>
        <end position="251"/>
    </location>
</feature>
<evidence type="ECO:0000259" key="8">
    <source>
        <dbReference type="Pfam" id="PF02492"/>
    </source>
</evidence>
<evidence type="ECO:0000256" key="6">
    <source>
        <dbReference type="ARBA" id="ARBA00022833"/>
    </source>
</evidence>
<evidence type="ECO:0000256" key="5">
    <source>
        <dbReference type="ARBA" id="ARBA00022801"/>
    </source>
</evidence>
<dbReference type="STRING" id="824.CGRAC_1158"/>
<keyword evidence="6" id="KW-0862">Zinc</keyword>
<keyword evidence="2" id="KW-0533">Nickel</keyword>
<dbReference type="Proteomes" id="UP000005709">
    <property type="component" value="Unassembled WGS sequence"/>
</dbReference>
<dbReference type="AlphaFoldDB" id="C8PGA4"/>
<dbReference type="Pfam" id="PF02492">
    <property type="entry name" value="cobW"/>
    <property type="match status" value="1"/>
</dbReference>
<evidence type="ECO:0000313" key="10">
    <source>
        <dbReference type="Proteomes" id="UP000005709"/>
    </source>
</evidence>
<dbReference type="GO" id="GO:0003924">
    <property type="term" value="F:GTPase activity"/>
    <property type="evidence" value="ECO:0007669"/>
    <property type="project" value="InterPro"/>
</dbReference>
<comment type="similarity">
    <text evidence="1">Belongs to the SIMIBI class G3E GTPase family. HypB/HupM subfamily.</text>
</comment>
<dbReference type="eggNOG" id="COG0378">
    <property type="taxonomic scope" value="Bacteria"/>
</dbReference>
<dbReference type="InterPro" id="IPR004392">
    <property type="entry name" value="Hyd_mat_HypB"/>
</dbReference>
<keyword evidence="4" id="KW-0547">Nucleotide-binding</keyword>
<sequence>MCKDCGCSVGHTHETGAHSHEHLHTHADGTVHSHAHMHEAGIDHEHDAHDHVHANVAISDAKTIEVMSKILSANDEEAAHNRAHFDEDKILCLNLMSSPGSGKTTLLETTIKSGKFKIGVIEGDLETNRDADRIIKAGAQAHQISTGETCHLDAFMVHEGLHHIDTKNLDLVFIENVGNLVCPAAFDVGAHLNVVLLSVPEGSDKIAKYPVIFRRADCVVITKTALLPHFDFDMDEVVREVHKLNPKADVIALDSKSGEGVEKWLKFLQYKKEFR</sequence>
<reference evidence="9 10" key="1">
    <citation type="submission" date="2009-07" db="EMBL/GenBank/DDBJ databases">
        <authorList>
            <person name="Madupu R."/>
            <person name="Sebastian Y."/>
            <person name="Durkin A.S."/>
            <person name="Torralba M."/>
            <person name="Methe B."/>
            <person name="Sutton G.G."/>
            <person name="Strausberg R.L."/>
            <person name="Nelson K.E."/>
        </authorList>
    </citation>
    <scope>NUCLEOTIDE SEQUENCE [LARGE SCALE GENOMIC DNA]</scope>
    <source>
        <strain evidence="9 10">RM3268</strain>
    </source>
</reference>
<protein>
    <submittedName>
        <fullName evidence="9">Hydrogenase accessory protein HypB</fullName>
    </submittedName>
</protein>
<accession>C8PGA4</accession>
<evidence type="ECO:0000256" key="1">
    <source>
        <dbReference type="ARBA" id="ARBA00006211"/>
    </source>
</evidence>
<gene>
    <name evidence="9" type="primary">hypB</name>
    <name evidence="9" type="ORF">CAMGR0001_0897</name>
</gene>
<keyword evidence="10" id="KW-1185">Reference proteome</keyword>
<dbReference type="OrthoDB" id="9802035at2"/>
<dbReference type="SUPFAM" id="SSF52540">
    <property type="entry name" value="P-loop containing nucleoside triphosphate hydrolases"/>
    <property type="match status" value="1"/>
</dbReference>
<proteinExistence type="inferred from homology"/>
<dbReference type="GO" id="GO:0005525">
    <property type="term" value="F:GTP binding"/>
    <property type="evidence" value="ECO:0007669"/>
    <property type="project" value="UniProtKB-KW"/>
</dbReference>
<dbReference type="PANTHER" id="PTHR30134:SF2">
    <property type="entry name" value="HYDROGENASE MATURATION FACTOR HYPB"/>
    <property type="match status" value="1"/>
</dbReference>
<keyword evidence="7" id="KW-0342">GTP-binding</keyword>
<dbReference type="RefSeq" id="WP_005870451.1">
    <property type="nucleotide sequence ID" value="NZ_ACYG01000019.1"/>
</dbReference>
<dbReference type="PANTHER" id="PTHR30134">
    <property type="entry name" value="HYDROGENASE PROTEIN ASSEMBLY PROTEIN, NICKEL CHAPERONE"/>
    <property type="match status" value="1"/>
</dbReference>
<evidence type="ECO:0000313" key="9">
    <source>
        <dbReference type="EMBL" id="EEV18142.1"/>
    </source>
</evidence>
<dbReference type="EMBL" id="ACYG01000019">
    <property type="protein sequence ID" value="EEV18142.1"/>
    <property type="molecule type" value="Genomic_DNA"/>
</dbReference>
<keyword evidence="5" id="KW-0378">Hydrolase</keyword>
<organism evidence="9 10">
    <name type="scientific">Campylobacter gracilis RM3268</name>
    <dbReference type="NCBI Taxonomy" id="553220"/>
    <lineage>
        <taxon>Bacteria</taxon>
        <taxon>Pseudomonadati</taxon>
        <taxon>Campylobacterota</taxon>
        <taxon>Epsilonproteobacteria</taxon>
        <taxon>Campylobacterales</taxon>
        <taxon>Campylobacteraceae</taxon>
        <taxon>Campylobacter</taxon>
    </lineage>
</organism>
<evidence type="ECO:0000256" key="3">
    <source>
        <dbReference type="ARBA" id="ARBA00022723"/>
    </source>
</evidence>
<dbReference type="NCBIfam" id="TIGR00073">
    <property type="entry name" value="hypB"/>
    <property type="match status" value="1"/>
</dbReference>
<name>C8PGA4_9BACT</name>